<dbReference type="Proteomes" id="UP000664521">
    <property type="component" value="Unassembled WGS sequence"/>
</dbReference>
<keyword evidence="5" id="KW-1185">Reference proteome</keyword>
<dbReference type="InterPro" id="IPR018253">
    <property type="entry name" value="DnaJ_domain_CS"/>
</dbReference>
<protein>
    <recommendedName>
        <fullName evidence="3">J domain-containing protein</fullName>
    </recommendedName>
</protein>
<proteinExistence type="predicted"/>
<dbReference type="PANTHER" id="PTHR44029:SF1">
    <property type="entry name" value="DNAJ HOMOLOG SUBFAMILY C MEMBER 21"/>
    <property type="match status" value="1"/>
</dbReference>
<comment type="caution">
    <text evidence="4">The sequence shown here is derived from an EMBL/GenBank/DDBJ whole genome shotgun (WGS) entry which is preliminary data.</text>
</comment>
<gene>
    <name evidence="4" type="ORF">HETSPECPRED_005704</name>
</gene>
<feature type="region of interest" description="Disordered" evidence="2">
    <location>
        <begin position="289"/>
        <end position="318"/>
    </location>
</feature>
<dbReference type="EMBL" id="CAJPDS010000037">
    <property type="protein sequence ID" value="CAF9924951.1"/>
    <property type="molecule type" value="Genomic_DNA"/>
</dbReference>
<evidence type="ECO:0000256" key="1">
    <source>
        <dbReference type="SAM" id="Coils"/>
    </source>
</evidence>
<dbReference type="PROSITE" id="PS50076">
    <property type="entry name" value="DNAJ_2"/>
    <property type="match status" value="1"/>
</dbReference>
<dbReference type="SMART" id="SM00271">
    <property type="entry name" value="DnaJ"/>
    <property type="match status" value="1"/>
</dbReference>
<evidence type="ECO:0000313" key="5">
    <source>
        <dbReference type="Proteomes" id="UP000664521"/>
    </source>
</evidence>
<organism evidence="4 5">
    <name type="scientific">Heterodermia speciosa</name>
    <dbReference type="NCBI Taxonomy" id="116794"/>
    <lineage>
        <taxon>Eukaryota</taxon>
        <taxon>Fungi</taxon>
        <taxon>Dikarya</taxon>
        <taxon>Ascomycota</taxon>
        <taxon>Pezizomycotina</taxon>
        <taxon>Lecanoromycetes</taxon>
        <taxon>OSLEUM clade</taxon>
        <taxon>Lecanoromycetidae</taxon>
        <taxon>Caliciales</taxon>
        <taxon>Physciaceae</taxon>
        <taxon>Heterodermia</taxon>
    </lineage>
</organism>
<evidence type="ECO:0000313" key="4">
    <source>
        <dbReference type="EMBL" id="CAF9924951.1"/>
    </source>
</evidence>
<dbReference type="CDD" id="cd06257">
    <property type="entry name" value="DnaJ"/>
    <property type="match status" value="1"/>
</dbReference>
<dbReference type="PROSITE" id="PS00636">
    <property type="entry name" value="DNAJ_1"/>
    <property type="match status" value="1"/>
</dbReference>
<feature type="domain" description="J" evidence="3">
    <location>
        <begin position="9"/>
        <end position="74"/>
    </location>
</feature>
<dbReference type="AlphaFoldDB" id="A0A8H3FPN6"/>
<dbReference type="InterPro" id="IPR051964">
    <property type="entry name" value="Chaperone_stress_response"/>
</dbReference>
<dbReference type="OrthoDB" id="442087at2759"/>
<dbReference type="GO" id="GO:0005737">
    <property type="term" value="C:cytoplasm"/>
    <property type="evidence" value="ECO:0007669"/>
    <property type="project" value="TreeGrafter"/>
</dbReference>
<dbReference type="InterPro" id="IPR001623">
    <property type="entry name" value="DnaJ_domain"/>
</dbReference>
<reference evidence="4" key="1">
    <citation type="submission" date="2021-03" db="EMBL/GenBank/DDBJ databases">
        <authorList>
            <person name="Tagirdzhanova G."/>
        </authorList>
    </citation>
    <scope>NUCLEOTIDE SEQUENCE</scope>
</reference>
<sequence>MAPCEVTEDYYATLEIPQNATVEAIKKSYRQLSLARHPDRNPHNPEATSLFQCLQRAYETLSDPAERRTYDLVWVSIRKRKTVQEESEKRQAEASKNERNRAAEERARRLKEEAVWWEQLVQLEKQKSEYESKIFEGSRVIRNLSATLKRLQERDDEDLRKEAERNSWWTFFTSPIYGKQAPETEDQRRQRAFHRIERLHTKSIKEKELIQEEANLNNLKDRRDDAVTKIAVLKQKKENARLAEEARVQERVRKEQEAKRQAEAKAERERQAKWRAEWEAEAARRRKEEEAKRAARQAKEAQEAQEAQKRARAAQEAEEAQKARLAQVFEKIAREAREGAQAAKKKEAQEASSRTFASTQSLCRHNAFWPKIEGGFTCSNCRSPQRHFAFKCPGCAMIACASCRQTLRGERRRKRPSKNVNVGLQYEDYDYL</sequence>
<name>A0A8H3FPN6_9LECA</name>
<dbReference type="InterPro" id="IPR036869">
    <property type="entry name" value="J_dom_sf"/>
</dbReference>
<dbReference type="Pfam" id="PF00226">
    <property type="entry name" value="DnaJ"/>
    <property type="match status" value="1"/>
</dbReference>
<accession>A0A8H3FPN6</accession>
<evidence type="ECO:0000256" key="2">
    <source>
        <dbReference type="SAM" id="MobiDB-lite"/>
    </source>
</evidence>
<keyword evidence="1" id="KW-0175">Coiled coil</keyword>
<feature type="region of interest" description="Disordered" evidence="2">
    <location>
        <begin position="249"/>
        <end position="272"/>
    </location>
</feature>
<evidence type="ECO:0000259" key="3">
    <source>
        <dbReference type="PROSITE" id="PS50076"/>
    </source>
</evidence>
<dbReference type="SUPFAM" id="SSF46565">
    <property type="entry name" value="Chaperone J-domain"/>
    <property type="match status" value="1"/>
</dbReference>
<dbReference type="Gene3D" id="1.10.287.110">
    <property type="entry name" value="DnaJ domain"/>
    <property type="match status" value="1"/>
</dbReference>
<feature type="coiled-coil region" evidence="1">
    <location>
        <begin position="85"/>
        <end position="120"/>
    </location>
</feature>
<dbReference type="PRINTS" id="PR00625">
    <property type="entry name" value="JDOMAIN"/>
</dbReference>
<dbReference type="PANTHER" id="PTHR44029">
    <property type="entry name" value="DNAJ HOMOLOG SUBFAMILY C MEMBER 21"/>
    <property type="match status" value="1"/>
</dbReference>